<dbReference type="PANTHER" id="PTHR34003:SF2">
    <property type="entry name" value="SNOAL-LIKE DOMAIN-CONTAINING PROTEIN"/>
    <property type="match status" value="1"/>
</dbReference>
<dbReference type="SUPFAM" id="SSF54427">
    <property type="entry name" value="NTF2-like"/>
    <property type="match status" value="1"/>
</dbReference>
<dbReference type="Proteomes" id="UP000233398">
    <property type="component" value="Unassembled WGS sequence"/>
</dbReference>
<name>A0A2N0VHL6_9BACT</name>
<dbReference type="EMBL" id="PISP01000002">
    <property type="protein sequence ID" value="PKD43654.1"/>
    <property type="molecule type" value="Genomic_DNA"/>
</dbReference>
<dbReference type="Gene3D" id="3.10.450.50">
    <property type="match status" value="1"/>
</dbReference>
<reference evidence="2 3" key="1">
    <citation type="submission" date="2017-11" db="EMBL/GenBank/DDBJ databases">
        <title>Rhodohalobacter 15182 sp. nov., isolated from a salt lake.</title>
        <authorList>
            <person name="Han S."/>
        </authorList>
    </citation>
    <scope>NUCLEOTIDE SEQUENCE [LARGE SCALE GENOMIC DNA]</scope>
    <source>
        <strain evidence="2 3">15182</strain>
    </source>
</reference>
<proteinExistence type="predicted"/>
<keyword evidence="3" id="KW-1185">Reference proteome</keyword>
<dbReference type="InterPro" id="IPR032710">
    <property type="entry name" value="NTF2-like_dom_sf"/>
</dbReference>
<dbReference type="Pfam" id="PF20409">
    <property type="entry name" value="SnoaL_5"/>
    <property type="match status" value="1"/>
</dbReference>
<dbReference type="AlphaFoldDB" id="A0A2N0VHL6"/>
<evidence type="ECO:0000313" key="3">
    <source>
        <dbReference type="Proteomes" id="UP000233398"/>
    </source>
</evidence>
<evidence type="ECO:0000313" key="2">
    <source>
        <dbReference type="EMBL" id="PKD43654.1"/>
    </source>
</evidence>
<dbReference type="InterPro" id="IPR046860">
    <property type="entry name" value="SnoaL_5"/>
</dbReference>
<dbReference type="RefSeq" id="WP_101073195.1">
    <property type="nucleotide sequence ID" value="NZ_PISP01000002.1"/>
</dbReference>
<sequence>MSVKEKIEDVYQHVQNGTALDAFEQYYADNVTMILEDGTEVEGKDANRDRENEFFDSVEEFHGAGVVNITANEEEEATAVESWMDVTFKEGGRMKIEQVATQDWENGKIVRERFYGTQQN</sequence>
<dbReference type="PANTHER" id="PTHR34003">
    <property type="entry name" value="BLL2395 PROTEIN"/>
    <property type="match status" value="1"/>
</dbReference>
<organism evidence="2 3">
    <name type="scientific">Rhodohalobacter barkolensis</name>
    <dbReference type="NCBI Taxonomy" id="2053187"/>
    <lineage>
        <taxon>Bacteria</taxon>
        <taxon>Pseudomonadati</taxon>
        <taxon>Balneolota</taxon>
        <taxon>Balneolia</taxon>
        <taxon>Balneolales</taxon>
        <taxon>Balneolaceae</taxon>
        <taxon>Rhodohalobacter</taxon>
    </lineage>
</organism>
<comment type="caution">
    <text evidence="2">The sequence shown here is derived from an EMBL/GenBank/DDBJ whole genome shotgun (WGS) entry which is preliminary data.</text>
</comment>
<gene>
    <name evidence="2" type="ORF">CWD77_08805</name>
</gene>
<accession>A0A2N0VHL6</accession>
<feature type="domain" description="SnoaL-like" evidence="1">
    <location>
        <begin position="8"/>
        <end position="115"/>
    </location>
</feature>
<evidence type="ECO:0000259" key="1">
    <source>
        <dbReference type="Pfam" id="PF20409"/>
    </source>
</evidence>
<dbReference type="OrthoDB" id="336094at2"/>
<protein>
    <submittedName>
        <fullName evidence="2">Nuclear transport factor 2 family protein</fullName>
    </submittedName>
</protein>